<proteinExistence type="predicted"/>
<dbReference type="AlphaFoldDB" id="A0A8T4J2A1"/>
<feature type="region of interest" description="Disordered" evidence="1">
    <location>
        <begin position="62"/>
        <end position="89"/>
    </location>
</feature>
<evidence type="ECO:0000313" key="2">
    <source>
        <dbReference type="EMBL" id="MBR7678706.1"/>
    </source>
</evidence>
<name>A0A8T4J2A1_9ACTN</name>
<dbReference type="EMBL" id="JAGSMN010001748">
    <property type="protein sequence ID" value="MBR7678706.1"/>
    <property type="molecule type" value="Genomic_DNA"/>
</dbReference>
<sequence length="89" mass="9761">MTAAQRCVDDLARSISRLEQHIGTGLEIRRVRSDAEHLRESLSLLRAATPDAAPAPLTEMVTIPDQPYDSGLWNDVDDEGLGAKDRHAP</sequence>
<keyword evidence="3" id="KW-1185">Reference proteome</keyword>
<evidence type="ECO:0000313" key="3">
    <source>
        <dbReference type="Proteomes" id="UP000675554"/>
    </source>
</evidence>
<organism evidence="2 3">
    <name type="scientific">Streptomyces daliensis</name>
    <dbReference type="NCBI Taxonomy" id="299421"/>
    <lineage>
        <taxon>Bacteria</taxon>
        <taxon>Bacillati</taxon>
        <taxon>Actinomycetota</taxon>
        <taxon>Actinomycetes</taxon>
        <taxon>Kitasatosporales</taxon>
        <taxon>Streptomycetaceae</taxon>
        <taxon>Streptomyces</taxon>
    </lineage>
</organism>
<dbReference type="Proteomes" id="UP000675554">
    <property type="component" value="Unassembled WGS sequence"/>
</dbReference>
<comment type="caution">
    <text evidence="2">The sequence shown here is derived from an EMBL/GenBank/DDBJ whole genome shotgun (WGS) entry which is preliminary data.</text>
</comment>
<gene>
    <name evidence="2" type="ORF">KDA82_38300</name>
</gene>
<evidence type="ECO:0000256" key="1">
    <source>
        <dbReference type="SAM" id="MobiDB-lite"/>
    </source>
</evidence>
<protein>
    <submittedName>
        <fullName evidence="2">Uncharacterized protein</fullName>
    </submittedName>
</protein>
<accession>A0A8T4J2A1</accession>
<reference evidence="2" key="1">
    <citation type="submission" date="2021-04" db="EMBL/GenBank/DDBJ databases">
        <title>Sequencing of actinobacteria type strains.</title>
        <authorList>
            <person name="Nguyen G.-S."/>
            <person name="Wentzel A."/>
        </authorList>
    </citation>
    <scope>NUCLEOTIDE SEQUENCE</scope>
    <source>
        <strain evidence="2">DSM 42095</strain>
    </source>
</reference>